<proteinExistence type="predicted"/>
<protein>
    <submittedName>
        <fullName evidence="1">Uncharacterized protein</fullName>
    </submittedName>
</protein>
<dbReference type="Proteomes" id="UP000800235">
    <property type="component" value="Unassembled WGS sequence"/>
</dbReference>
<dbReference type="AlphaFoldDB" id="A0A9P4TWM9"/>
<evidence type="ECO:0000313" key="2">
    <source>
        <dbReference type="Proteomes" id="UP000800235"/>
    </source>
</evidence>
<keyword evidence="2" id="KW-1185">Reference proteome</keyword>
<comment type="caution">
    <text evidence="1">The sequence shown here is derived from an EMBL/GenBank/DDBJ whole genome shotgun (WGS) entry which is preliminary data.</text>
</comment>
<name>A0A9P4TWM9_9PEZI</name>
<accession>A0A9P4TWM9</accession>
<gene>
    <name evidence="1" type="ORF">EJ08DRAFT_719999</name>
</gene>
<reference evidence="1" key="1">
    <citation type="journal article" date="2020" name="Stud. Mycol.">
        <title>101 Dothideomycetes genomes: a test case for predicting lifestyles and emergence of pathogens.</title>
        <authorList>
            <person name="Haridas S."/>
            <person name="Albert R."/>
            <person name="Binder M."/>
            <person name="Bloem J."/>
            <person name="Labutti K."/>
            <person name="Salamov A."/>
            <person name="Andreopoulos B."/>
            <person name="Baker S."/>
            <person name="Barry K."/>
            <person name="Bills G."/>
            <person name="Bluhm B."/>
            <person name="Cannon C."/>
            <person name="Castanera R."/>
            <person name="Culley D."/>
            <person name="Daum C."/>
            <person name="Ezra D."/>
            <person name="Gonzalez J."/>
            <person name="Henrissat B."/>
            <person name="Kuo A."/>
            <person name="Liang C."/>
            <person name="Lipzen A."/>
            <person name="Lutzoni F."/>
            <person name="Magnuson J."/>
            <person name="Mondo S."/>
            <person name="Nolan M."/>
            <person name="Ohm R."/>
            <person name="Pangilinan J."/>
            <person name="Park H.-J."/>
            <person name="Ramirez L."/>
            <person name="Alfaro M."/>
            <person name="Sun H."/>
            <person name="Tritt A."/>
            <person name="Yoshinaga Y."/>
            <person name="Zwiers L.-H."/>
            <person name="Turgeon B."/>
            <person name="Goodwin S."/>
            <person name="Spatafora J."/>
            <person name="Crous P."/>
            <person name="Grigoriev I."/>
        </authorList>
    </citation>
    <scope>NUCLEOTIDE SEQUENCE</scope>
    <source>
        <strain evidence="1">CBS 130266</strain>
    </source>
</reference>
<feature type="non-terminal residue" evidence="1">
    <location>
        <position position="1"/>
    </location>
</feature>
<evidence type="ECO:0000313" key="1">
    <source>
        <dbReference type="EMBL" id="KAF2427816.1"/>
    </source>
</evidence>
<dbReference type="OrthoDB" id="5424404at2759"/>
<organism evidence="1 2">
    <name type="scientific">Tothia fuscella</name>
    <dbReference type="NCBI Taxonomy" id="1048955"/>
    <lineage>
        <taxon>Eukaryota</taxon>
        <taxon>Fungi</taxon>
        <taxon>Dikarya</taxon>
        <taxon>Ascomycota</taxon>
        <taxon>Pezizomycotina</taxon>
        <taxon>Dothideomycetes</taxon>
        <taxon>Pleosporomycetidae</taxon>
        <taxon>Venturiales</taxon>
        <taxon>Cylindrosympodiaceae</taxon>
        <taxon>Tothia</taxon>
    </lineage>
</organism>
<dbReference type="EMBL" id="MU007057">
    <property type="protein sequence ID" value="KAF2427816.1"/>
    <property type="molecule type" value="Genomic_DNA"/>
</dbReference>
<sequence>IDYSRIKADNPYKYKLYFEKVAKKIREYKILPHNTYNIDEKGFLIRILQKTKRIFTKSTNLNSANRGTS</sequence>